<dbReference type="AlphaFoldDB" id="A0A443I3H0"/>
<dbReference type="GeneID" id="39595092"/>
<keyword evidence="2" id="KW-1185">Reference proteome</keyword>
<organism evidence="1 2">
    <name type="scientific">Byssochlamys spectabilis</name>
    <name type="common">Paecilomyces variotii</name>
    <dbReference type="NCBI Taxonomy" id="264951"/>
    <lineage>
        <taxon>Eukaryota</taxon>
        <taxon>Fungi</taxon>
        <taxon>Dikarya</taxon>
        <taxon>Ascomycota</taxon>
        <taxon>Pezizomycotina</taxon>
        <taxon>Eurotiomycetes</taxon>
        <taxon>Eurotiomycetidae</taxon>
        <taxon>Eurotiales</taxon>
        <taxon>Thermoascaceae</taxon>
        <taxon>Paecilomyces</taxon>
    </lineage>
</organism>
<proteinExistence type="predicted"/>
<accession>A0A443I3H0</accession>
<evidence type="ECO:0008006" key="3">
    <source>
        <dbReference type="Google" id="ProtNLM"/>
    </source>
</evidence>
<evidence type="ECO:0000313" key="2">
    <source>
        <dbReference type="Proteomes" id="UP000283841"/>
    </source>
</evidence>
<reference evidence="1 2" key="1">
    <citation type="journal article" date="2018" name="Front. Microbiol.">
        <title>Genomic and genetic insights into a cosmopolitan fungus, Paecilomyces variotii (Eurotiales).</title>
        <authorList>
            <person name="Urquhart A.S."/>
            <person name="Mondo S.J."/>
            <person name="Makela M.R."/>
            <person name="Hane J.K."/>
            <person name="Wiebenga A."/>
            <person name="He G."/>
            <person name="Mihaltcheva S."/>
            <person name="Pangilinan J."/>
            <person name="Lipzen A."/>
            <person name="Barry K."/>
            <person name="de Vries R.P."/>
            <person name="Grigoriev I.V."/>
            <person name="Idnurm A."/>
        </authorList>
    </citation>
    <scope>NUCLEOTIDE SEQUENCE [LARGE SCALE GENOMIC DNA]</scope>
    <source>
        <strain evidence="1 2">CBS 101075</strain>
    </source>
</reference>
<protein>
    <recommendedName>
        <fullName evidence="3">Fungal-type protein kinase domain-containing protein</fullName>
    </recommendedName>
</protein>
<dbReference type="EMBL" id="RCNU01000002">
    <property type="protein sequence ID" value="RWQ98551.1"/>
    <property type="molecule type" value="Genomic_DNA"/>
</dbReference>
<gene>
    <name evidence="1" type="ORF">C8Q69DRAFT_175736</name>
</gene>
<comment type="caution">
    <text evidence="1">The sequence shown here is derived from an EMBL/GenBank/DDBJ whole genome shotgun (WGS) entry which is preliminary data.</text>
</comment>
<evidence type="ECO:0000313" key="1">
    <source>
        <dbReference type="EMBL" id="RWQ98551.1"/>
    </source>
</evidence>
<dbReference type="Proteomes" id="UP000283841">
    <property type="component" value="Unassembled WGS sequence"/>
</dbReference>
<dbReference type="VEuPathDB" id="FungiDB:C8Q69DRAFT_175736"/>
<name>A0A443I3H0_BYSSP</name>
<sequence>MYNARIKYGFLSNYEQTIFLKQEQTPSGWELHYSDIIYHSTQSDATRPSLRACFWSIARLALIDHVANNNTPMAQWAKKP</sequence>
<dbReference type="RefSeq" id="XP_028488196.1">
    <property type="nucleotide sequence ID" value="XM_028625815.1"/>
</dbReference>